<evidence type="ECO:0000313" key="1">
    <source>
        <dbReference type="EMBL" id="KAG7154933.1"/>
    </source>
</evidence>
<dbReference type="SUPFAM" id="SSF47807">
    <property type="entry name" value="5' to 3' exonuclease, C-terminal subdomain"/>
    <property type="match status" value="1"/>
</dbReference>
<dbReference type="InterPro" id="IPR036279">
    <property type="entry name" value="5-3_exonuclease_C_sf"/>
</dbReference>
<organism evidence="1 2">
    <name type="scientific">Homarus americanus</name>
    <name type="common">American lobster</name>
    <dbReference type="NCBI Taxonomy" id="6706"/>
    <lineage>
        <taxon>Eukaryota</taxon>
        <taxon>Metazoa</taxon>
        <taxon>Ecdysozoa</taxon>
        <taxon>Arthropoda</taxon>
        <taxon>Crustacea</taxon>
        <taxon>Multicrustacea</taxon>
        <taxon>Malacostraca</taxon>
        <taxon>Eumalacostraca</taxon>
        <taxon>Eucarida</taxon>
        <taxon>Decapoda</taxon>
        <taxon>Pleocyemata</taxon>
        <taxon>Astacidea</taxon>
        <taxon>Nephropoidea</taxon>
        <taxon>Nephropidae</taxon>
        <taxon>Homarus</taxon>
    </lineage>
</organism>
<keyword evidence="2" id="KW-1185">Reference proteome</keyword>
<evidence type="ECO:0000313" key="2">
    <source>
        <dbReference type="Proteomes" id="UP000747542"/>
    </source>
</evidence>
<dbReference type="Proteomes" id="UP000747542">
    <property type="component" value="Unassembled WGS sequence"/>
</dbReference>
<name>A0A8J5JIH0_HOMAM</name>
<dbReference type="AlphaFoldDB" id="A0A8J5JIH0"/>
<comment type="caution">
    <text evidence="1">The sequence shown here is derived from an EMBL/GenBank/DDBJ whole genome shotgun (WGS) entry which is preliminary data.</text>
</comment>
<protein>
    <submittedName>
        <fullName evidence="1">Uncharacterized protein</fullName>
    </submittedName>
</protein>
<accession>A0A8J5JIH0</accession>
<sequence length="233" mass="25833">MPSFFLSVVESSSLPKEIQLGNVMCQPDMKTLHEEADVNIGRQVLFLASSGVECIKVSCDDTGVFVLLMYYYLPQKLTCKMFMEGTSPSRSTINIKSTVENLRDFVDDIMTAHALSGCDTVAHLYGIGKITAIQTLKSGHRLDKLGKIVAQITEVVSQAARFIAACYDSKVIHDMSTVRFNVWTSKMSNKRLTSTHELGCLPLTTAAFELHVLRAHSPDHDLESSLRSWSTKP</sequence>
<proteinExistence type="predicted"/>
<dbReference type="EMBL" id="JAHLQT010043317">
    <property type="protein sequence ID" value="KAG7154933.1"/>
    <property type="molecule type" value="Genomic_DNA"/>
</dbReference>
<reference evidence="1" key="1">
    <citation type="journal article" date="2021" name="Sci. Adv.">
        <title>The American lobster genome reveals insights on longevity, neural, and immune adaptations.</title>
        <authorList>
            <person name="Polinski J.M."/>
            <person name="Zimin A.V."/>
            <person name="Clark K.F."/>
            <person name="Kohn A.B."/>
            <person name="Sadowski N."/>
            <person name="Timp W."/>
            <person name="Ptitsyn A."/>
            <person name="Khanna P."/>
            <person name="Romanova D.Y."/>
            <person name="Williams P."/>
            <person name="Greenwood S.J."/>
            <person name="Moroz L.L."/>
            <person name="Walt D.R."/>
            <person name="Bodnar A.G."/>
        </authorList>
    </citation>
    <scope>NUCLEOTIDE SEQUENCE</scope>
    <source>
        <strain evidence="1">GMGI-L3</strain>
    </source>
</reference>
<gene>
    <name evidence="1" type="ORF">Hamer_G025743</name>
</gene>